<dbReference type="PANTHER" id="PTHR10091:SF49">
    <property type="entry name" value="ALDOSE 1-EPIMERASE"/>
    <property type="match status" value="1"/>
</dbReference>
<keyword evidence="2" id="KW-0413">Isomerase</keyword>
<evidence type="ECO:0000256" key="1">
    <source>
        <dbReference type="ARBA" id="ARBA00006206"/>
    </source>
</evidence>
<sequence>MTVSEFGRAPDGRPVERVVIEGGGLRAAFLTWGATLQDLRMEGVGHPLVLGAEEFGPYLDALLYSGAIVGRFANRIRGGRFAIAGTSFQADRNFRGRHLLHGGTGGSGQMLWRIADLGGDHVTFSLHLPDGHMGFPGDMSVEARFFLPGNGVLALSVVAQCNHATPCNFAQHSYFNLDGAASIRSHVLQIMAAHYLPVDEDLIPTGEIAPVAGTGFDFRAPRPIGDRGYDHNFCTGRARDALRPVAILCGGAGSVSLTVETTEPGLQLYDGAHLDLERGLEGRRYGRCSGVALEAQLWPDAPNLAGAAHGILPAGETSRQELRYVFRRM</sequence>
<dbReference type="EMBL" id="JACVXA010000027">
    <property type="protein sequence ID" value="MBE3638600.1"/>
    <property type="molecule type" value="Genomic_DNA"/>
</dbReference>
<keyword evidence="5" id="KW-1185">Reference proteome</keyword>
<gene>
    <name evidence="4" type="ORF">ICN82_10335</name>
</gene>
<dbReference type="InterPro" id="IPR008183">
    <property type="entry name" value="Aldose_1/G6P_1-epimerase"/>
</dbReference>
<evidence type="ECO:0000313" key="4">
    <source>
        <dbReference type="EMBL" id="MBE3638600.1"/>
    </source>
</evidence>
<comment type="similarity">
    <text evidence="1">Belongs to the aldose epimerase family.</text>
</comment>
<dbReference type="PANTHER" id="PTHR10091">
    <property type="entry name" value="ALDOSE-1-EPIMERASE"/>
    <property type="match status" value="1"/>
</dbReference>
<comment type="caution">
    <text evidence="4">The sequence shown here is derived from an EMBL/GenBank/DDBJ whole genome shotgun (WGS) entry which is preliminary data.</text>
</comment>
<dbReference type="AlphaFoldDB" id="A0A8J6Z976"/>
<protein>
    <submittedName>
        <fullName evidence="4">Galactose mutarotase</fullName>
    </submittedName>
</protein>
<evidence type="ECO:0000256" key="2">
    <source>
        <dbReference type="ARBA" id="ARBA00023235"/>
    </source>
</evidence>
<evidence type="ECO:0000313" key="5">
    <source>
        <dbReference type="Proteomes" id="UP000609121"/>
    </source>
</evidence>
<dbReference type="Pfam" id="PF01263">
    <property type="entry name" value="Aldose_epim"/>
    <property type="match status" value="1"/>
</dbReference>
<name>A0A8J6Z976_9RHOB</name>
<reference evidence="4" key="1">
    <citation type="submission" date="2020-09" db="EMBL/GenBank/DDBJ databases">
        <title>A novel bacterium of genus Mangrovicoccus, isolated from South China Sea.</title>
        <authorList>
            <person name="Huang H."/>
            <person name="Mo K."/>
            <person name="Hu Y."/>
        </authorList>
    </citation>
    <scope>NUCLEOTIDE SEQUENCE</scope>
    <source>
        <strain evidence="4">HB182678</strain>
    </source>
</reference>
<proteinExistence type="inferred from homology"/>
<dbReference type="GO" id="GO:0006006">
    <property type="term" value="P:glucose metabolic process"/>
    <property type="evidence" value="ECO:0007669"/>
    <property type="project" value="TreeGrafter"/>
</dbReference>
<dbReference type="RefSeq" id="WP_193182365.1">
    <property type="nucleotide sequence ID" value="NZ_JACVXA010000027.1"/>
</dbReference>
<evidence type="ECO:0000256" key="3">
    <source>
        <dbReference type="ARBA" id="ARBA00023277"/>
    </source>
</evidence>
<dbReference type="GO" id="GO:0004034">
    <property type="term" value="F:aldose 1-epimerase activity"/>
    <property type="evidence" value="ECO:0007669"/>
    <property type="project" value="TreeGrafter"/>
</dbReference>
<dbReference type="GO" id="GO:0033499">
    <property type="term" value="P:galactose catabolic process via UDP-galactose, Leloir pathway"/>
    <property type="evidence" value="ECO:0007669"/>
    <property type="project" value="TreeGrafter"/>
</dbReference>
<dbReference type="GO" id="GO:0030246">
    <property type="term" value="F:carbohydrate binding"/>
    <property type="evidence" value="ECO:0007669"/>
    <property type="project" value="InterPro"/>
</dbReference>
<dbReference type="InterPro" id="IPR014718">
    <property type="entry name" value="GH-type_carb-bd"/>
</dbReference>
<organism evidence="4 5">
    <name type="scientific">Mangrovicoccus algicola</name>
    <dbReference type="NCBI Taxonomy" id="2771008"/>
    <lineage>
        <taxon>Bacteria</taxon>
        <taxon>Pseudomonadati</taxon>
        <taxon>Pseudomonadota</taxon>
        <taxon>Alphaproteobacteria</taxon>
        <taxon>Rhodobacterales</taxon>
        <taxon>Paracoccaceae</taxon>
        <taxon>Mangrovicoccus</taxon>
    </lineage>
</organism>
<keyword evidence="3" id="KW-0119">Carbohydrate metabolism</keyword>
<dbReference type="InterPro" id="IPR011013">
    <property type="entry name" value="Gal_mutarotase_sf_dom"/>
</dbReference>
<dbReference type="Proteomes" id="UP000609121">
    <property type="component" value="Unassembled WGS sequence"/>
</dbReference>
<dbReference type="SUPFAM" id="SSF74650">
    <property type="entry name" value="Galactose mutarotase-like"/>
    <property type="match status" value="1"/>
</dbReference>
<accession>A0A8J6Z976</accession>
<dbReference type="CDD" id="cd09019">
    <property type="entry name" value="galactose_mutarotase_like"/>
    <property type="match status" value="1"/>
</dbReference>
<dbReference type="Gene3D" id="2.70.98.10">
    <property type="match status" value="1"/>
</dbReference>
<dbReference type="InterPro" id="IPR047215">
    <property type="entry name" value="Galactose_mutarotase-like"/>
</dbReference>